<keyword evidence="2" id="KW-0812">Transmembrane</keyword>
<dbReference type="Pfam" id="PF20153">
    <property type="entry name" value="DUF6535"/>
    <property type="match status" value="1"/>
</dbReference>
<organism evidence="4 5">
    <name type="scientific">Sistotremastrum suecicum HHB10207 ss-3</name>
    <dbReference type="NCBI Taxonomy" id="1314776"/>
    <lineage>
        <taxon>Eukaryota</taxon>
        <taxon>Fungi</taxon>
        <taxon>Dikarya</taxon>
        <taxon>Basidiomycota</taxon>
        <taxon>Agaricomycotina</taxon>
        <taxon>Agaricomycetes</taxon>
        <taxon>Sistotremastrales</taxon>
        <taxon>Sistotremastraceae</taxon>
        <taxon>Sistotremastrum</taxon>
    </lineage>
</organism>
<keyword evidence="2" id="KW-1133">Transmembrane helix</keyword>
<feature type="compositionally biased region" description="Pro residues" evidence="1">
    <location>
        <begin position="11"/>
        <end position="23"/>
    </location>
</feature>
<evidence type="ECO:0000313" key="4">
    <source>
        <dbReference type="EMBL" id="KZT33839.1"/>
    </source>
</evidence>
<keyword evidence="2" id="KW-0472">Membrane</keyword>
<feature type="domain" description="DUF6535" evidence="3">
    <location>
        <begin position="137"/>
        <end position="292"/>
    </location>
</feature>
<evidence type="ECO:0000256" key="1">
    <source>
        <dbReference type="SAM" id="MobiDB-lite"/>
    </source>
</evidence>
<dbReference type="AlphaFoldDB" id="A0A165Z1P8"/>
<protein>
    <recommendedName>
        <fullName evidence="3">DUF6535 domain-containing protein</fullName>
    </recommendedName>
</protein>
<keyword evidence="5" id="KW-1185">Reference proteome</keyword>
<dbReference type="Proteomes" id="UP000076798">
    <property type="component" value="Unassembled WGS sequence"/>
</dbReference>
<accession>A0A165Z1P8</accession>
<feature type="region of interest" description="Disordered" evidence="1">
    <location>
        <begin position="1"/>
        <end position="48"/>
    </location>
</feature>
<feature type="transmembrane region" description="Helical" evidence="2">
    <location>
        <begin position="212"/>
        <end position="231"/>
    </location>
</feature>
<name>A0A165Z1P8_9AGAM</name>
<dbReference type="InterPro" id="IPR045338">
    <property type="entry name" value="DUF6535"/>
</dbReference>
<proteinExistence type="predicted"/>
<feature type="transmembrane region" description="Helical" evidence="2">
    <location>
        <begin position="160"/>
        <end position="181"/>
    </location>
</feature>
<dbReference type="OrthoDB" id="3219854at2759"/>
<feature type="compositionally biased region" description="Polar residues" evidence="1">
    <location>
        <begin position="858"/>
        <end position="868"/>
    </location>
</feature>
<feature type="region of interest" description="Disordered" evidence="1">
    <location>
        <begin position="838"/>
        <end position="909"/>
    </location>
</feature>
<evidence type="ECO:0000259" key="3">
    <source>
        <dbReference type="Pfam" id="PF20153"/>
    </source>
</evidence>
<evidence type="ECO:0000313" key="5">
    <source>
        <dbReference type="Proteomes" id="UP000076798"/>
    </source>
</evidence>
<reference evidence="4 5" key="1">
    <citation type="journal article" date="2016" name="Mol. Biol. Evol.">
        <title>Comparative Genomics of Early-Diverging Mushroom-Forming Fungi Provides Insights into the Origins of Lignocellulose Decay Capabilities.</title>
        <authorList>
            <person name="Nagy L.G."/>
            <person name="Riley R."/>
            <person name="Tritt A."/>
            <person name="Adam C."/>
            <person name="Daum C."/>
            <person name="Floudas D."/>
            <person name="Sun H."/>
            <person name="Yadav J.S."/>
            <person name="Pangilinan J."/>
            <person name="Larsson K.H."/>
            <person name="Matsuura K."/>
            <person name="Barry K."/>
            <person name="Labutti K."/>
            <person name="Kuo R."/>
            <person name="Ohm R.A."/>
            <person name="Bhattacharya S.S."/>
            <person name="Shirouzu T."/>
            <person name="Yoshinaga Y."/>
            <person name="Martin F.M."/>
            <person name="Grigoriev I.V."/>
            <person name="Hibbett D.S."/>
        </authorList>
    </citation>
    <scope>NUCLEOTIDE SEQUENCE [LARGE SCALE GENOMIC DNA]</scope>
    <source>
        <strain evidence="4 5">HHB10207 ss-3</strain>
    </source>
</reference>
<feature type="compositionally biased region" description="Polar residues" evidence="1">
    <location>
        <begin position="26"/>
        <end position="40"/>
    </location>
</feature>
<sequence length="938" mass="105224">MFDDHDDAGPMLPPDPVEPPVFTPPLQSSEMPTQPATSSPSPHPTIIQDLPTLDFLGKQFETLIAAVNNLNTTMIAQTSTMTDMKHTIESQKEITERQQKTMDIHTNKLTILARDAEKDDKPYDEKPLDDESTTRALYEMAVAKTRDQADRWNGRIDNTLIFVALFSAVVTGFAVMQTQFISPVANGAGSSGSNPTSTAAPLPASPDEWVCALYYLSLIASISVAVLCVLAREWVRKLTIMPSVPTWKERTLWHVTRVKRSEGWILAVMDTIYRSLLVSIGLFVAGLLYQLRNLAVSFEKHATVLLVAWALGVALASAVLLGIAATILHAVRYEGSVFEGFVSKVFTGRVDFGVTSAFAGLRRRVQELALKGWTAIGAREIVALLIRIRRSRVSRLADKPIAMEDLDGASEVKIGLLRKHGRTSTRVVRQCVEWVKSWRVKVEINFDELMNTYLALIADASDPSLLERTAASFHYRGWVQHGDGSTDQLRKAFSRLMAMDTSFRVRETVSEQISRFNLWITGRRKQMEKNKEDRADEDRRATEGYPYYRERSKERKEQANKEEEEERRAIQLTEFLVSQRTDKISRYFFPTWANCTDILHLLHLPFETFVSKCLCIDDYNTNLGNHHRIFFYSVNHCFHLLGADKSDDVKHILSHLNLSSAVRSFVLADVYWDWYDPVLELIVGDRKTEVLRFLTEFLSISRDWSNVDPGGASAAFLIAVGSPPQIPSDLDLFPIIAHIARYPASWKWRQASDALIAYLAQCDISTMSERTGTHEFLQRCVTRELRHRNGVVYDTSQESHLAAQTLLDQYQALFIPLPLPSPQSASMSLIEENIEPSDDFSSSLISDPDEADDVASSEPDTGNPSETHIATLDPRPFPPPIFPPASEDHGLIDMTIPPAAGPDSLPYPSSSRLAAYLSQPARIVYNWLHPSRKGQGSG</sequence>
<evidence type="ECO:0000256" key="2">
    <source>
        <dbReference type="SAM" id="Phobius"/>
    </source>
</evidence>
<gene>
    <name evidence="4" type="ORF">SISSUDRAFT_1122654</name>
</gene>
<feature type="region of interest" description="Disordered" evidence="1">
    <location>
        <begin position="527"/>
        <end position="564"/>
    </location>
</feature>
<dbReference type="EMBL" id="KV428215">
    <property type="protein sequence ID" value="KZT33839.1"/>
    <property type="molecule type" value="Genomic_DNA"/>
</dbReference>
<feature type="transmembrane region" description="Helical" evidence="2">
    <location>
        <begin position="301"/>
        <end position="328"/>
    </location>
</feature>